<reference evidence="5" key="1">
    <citation type="journal article" date="2023" name="BMC Genomics">
        <title>Chromosome-level genome assemblies of Cutaneotrichosporon spp. (Trichosporonales, Basidiomycota) reveal imbalanced evolution between nucleotide sequences and chromosome synteny.</title>
        <authorList>
            <person name="Kobayashi Y."/>
            <person name="Kayamori A."/>
            <person name="Aoki K."/>
            <person name="Shiwa Y."/>
            <person name="Matsutani M."/>
            <person name="Fujita N."/>
            <person name="Sugita T."/>
            <person name="Iwasaki W."/>
            <person name="Tanaka N."/>
            <person name="Takashima M."/>
        </authorList>
    </citation>
    <scope>NUCLEOTIDE SEQUENCE</scope>
    <source>
        <strain evidence="5">HIS019</strain>
    </source>
</reference>
<dbReference type="Proteomes" id="UP001233271">
    <property type="component" value="Chromosome 4"/>
</dbReference>
<evidence type="ECO:0000256" key="3">
    <source>
        <dbReference type="ARBA" id="ARBA00013566"/>
    </source>
</evidence>
<sequence length="468" mass="52380">MLAFPARQAIAARQLHTTFIRSVRRPQKPFEAYIPRDPSSKPQAAGFDKRRAAQQDQLYVLAQEGKASAAEKYSDAFGLRTPGSEYKAESDAERFGHNKPLSKPRITAEDNHLSGLRRKAMQQSDVKHVLKKWRSGVDLHSGRFAVRTKELEALAVKQEKRAGRRAQREELKAEFRVAKQERSHVKIKLQSEQQRFAREMRESGFSKYRSKWLAKARWDPVQQRPLLLANDLKYIGGRDGRDLPALREAVWATEKAVGRTTGPDPTDTELGQPAEVAGEGMEAENRRWTPTKRLTYAAMSGMRELHAQDPATWTAQALGPKFGISYEAAKRILRSTWSATTNKDMGKWSRATDGVNSPVPQIRAVYALKRADEAANEIKRADEAANELKRADEAANDDKATGKETERGVKPKPKPMPKDKETRAKGKSKDREMRSTGSGTGHGGKAKVGNRKEPPPLRQRGGFGIKEA</sequence>
<dbReference type="GO" id="GO:0005634">
    <property type="term" value="C:nucleus"/>
    <property type="evidence" value="ECO:0007669"/>
    <property type="project" value="TreeGrafter"/>
</dbReference>
<dbReference type="GeneID" id="85495899"/>
<evidence type="ECO:0000313" key="5">
    <source>
        <dbReference type="EMBL" id="BEI92029.1"/>
    </source>
</evidence>
<dbReference type="AlphaFoldDB" id="A0AA48L4W2"/>
<dbReference type="EMBL" id="AP028215">
    <property type="protein sequence ID" value="BEI92029.1"/>
    <property type="molecule type" value="Genomic_DNA"/>
</dbReference>
<proteinExistence type="inferred from homology"/>
<evidence type="ECO:0000256" key="4">
    <source>
        <dbReference type="SAM" id="MobiDB-lite"/>
    </source>
</evidence>
<evidence type="ECO:0000313" key="6">
    <source>
        <dbReference type="Proteomes" id="UP001233271"/>
    </source>
</evidence>
<name>A0AA48L4W2_9TREE</name>
<comment type="similarity">
    <text evidence="2">Belongs to the RRG9 family.</text>
</comment>
<protein>
    <recommendedName>
        <fullName evidence="3">Required for respiratory growth protein 9, mitochondrial</fullName>
    </recommendedName>
</protein>
<evidence type="ECO:0000256" key="2">
    <source>
        <dbReference type="ARBA" id="ARBA00010895"/>
    </source>
</evidence>
<feature type="region of interest" description="Disordered" evidence="4">
    <location>
        <begin position="385"/>
        <end position="468"/>
    </location>
</feature>
<evidence type="ECO:0000256" key="1">
    <source>
        <dbReference type="ARBA" id="ARBA00003548"/>
    </source>
</evidence>
<accession>A0AA48L4W2</accession>
<comment type="function">
    <text evidence="1">Required for respiratory activity and maintenance and expression of the mitochondrial genome.</text>
</comment>
<dbReference type="RefSeq" id="XP_060457294.1">
    <property type="nucleotide sequence ID" value="XM_060600729.1"/>
</dbReference>
<organism evidence="5 6">
    <name type="scientific">Cutaneotrichosporon cavernicola</name>
    <dbReference type="NCBI Taxonomy" id="279322"/>
    <lineage>
        <taxon>Eukaryota</taxon>
        <taxon>Fungi</taxon>
        <taxon>Dikarya</taxon>
        <taxon>Basidiomycota</taxon>
        <taxon>Agaricomycotina</taxon>
        <taxon>Tremellomycetes</taxon>
        <taxon>Trichosporonales</taxon>
        <taxon>Trichosporonaceae</taxon>
        <taxon>Cutaneotrichosporon</taxon>
    </lineage>
</organism>
<feature type="compositionally biased region" description="Basic and acidic residues" evidence="4">
    <location>
        <begin position="385"/>
        <end position="409"/>
    </location>
</feature>
<gene>
    <name evidence="5" type="ORF">CcaverHIS019_0408490</name>
</gene>
<dbReference type="InterPro" id="IPR010487">
    <property type="entry name" value="NGRN/Rrg9"/>
</dbReference>
<feature type="compositionally biased region" description="Basic and acidic residues" evidence="4">
    <location>
        <begin position="416"/>
        <end position="434"/>
    </location>
</feature>
<dbReference type="PANTHER" id="PTHR13475">
    <property type="entry name" value="NEUGRIN"/>
    <property type="match status" value="1"/>
</dbReference>
<keyword evidence="6" id="KW-1185">Reference proteome</keyword>
<dbReference type="PANTHER" id="PTHR13475:SF3">
    <property type="entry name" value="NEUGRIN"/>
    <property type="match status" value="1"/>
</dbReference>
<feature type="region of interest" description="Disordered" evidence="4">
    <location>
        <begin position="26"/>
        <end position="51"/>
    </location>
</feature>
<dbReference type="KEGG" id="ccac:CcaHIS019_0408490"/>